<dbReference type="InterPro" id="IPR006179">
    <property type="entry name" value="5_nucleotidase/apyrase"/>
</dbReference>
<dbReference type="GO" id="GO:0008768">
    <property type="term" value="F:UDP-sugar diphosphatase activity"/>
    <property type="evidence" value="ECO:0007669"/>
    <property type="project" value="TreeGrafter"/>
</dbReference>
<dbReference type="GO" id="GO:0000166">
    <property type="term" value="F:nucleotide binding"/>
    <property type="evidence" value="ECO:0007669"/>
    <property type="project" value="UniProtKB-KW"/>
</dbReference>
<evidence type="ECO:0000313" key="6">
    <source>
        <dbReference type="Proteomes" id="UP000239210"/>
    </source>
</evidence>
<dbReference type="Pfam" id="PF02872">
    <property type="entry name" value="5_nucleotid_C"/>
    <property type="match status" value="1"/>
</dbReference>
<dbReference type="AlphaFoldDB" id="A0A2T0U114"/>
<dbReference type="SUPFAM" id="SSF56300">
    <property type="entry name" value="Metallo-dependent phosphatases"/>
    <property type="match status" value="1"/>
</dbReference>
<dbReference type="SUPFAM" id="SSF55816">
    <property type="entry name" value="5'-nucleotidase (syn. UDP-sugar hydrolase), C-terminal domain"/>
    <property type="match status" value="1"/>
</dbReference>
<feature type="chain" id="PRO_5015370145" evidence="2">
    <location>
        <begin position="32"/>
        <end position="629"/>
    </location>
</feature>
<proteinExistence type="inferred from homology"/>
<evidence type="ECO:0000259" key="4">
    <source>
        <dbReference type="Pfam" id="PF02872"/>
    </source>
</evidence>
<dbReference type="OrthoDB" id="1016457at2"/>
<dbReference type="InterPro" id="IPR006311">
    <property type="entry name" value="TAT_signal"/>
</dbReference>
<dbReference type="Gene3D" id="3.60.21.10">
    <property type="match status" value="1"/>
</dbReference>
<dbReference type="InterPro" id="IPR036907">
    <property type="entry name" value="5'-Nucleotdase_C_sf"/>
</dbReference>
<evidence type="ECO:0000313" key="5">
    <source>
        <dbReference type="EMBL" id="PRY51636.1"/>
    </source>
</evidence>
<dbReference type="Gene3D" id="3.90.780.10">
    <property type="entry name" value="5'-Nucleotidase, C-terminal domain"/>
    <property type="match status" value="1"/>
</dbReference>
<keyword evidence="6" id="KW-1185">Reference proteome</keyword>
<evidence type="ECO:0000259" key="3">
    <source>
        <dbReference type="Pfam" id="PF00149"/>
    </source>
</evidence>
<dbReference type="EMBL" id="PVTG01000001">
    <property type="protein sequence ID" value="PRY51636.1"/>
    <property type="molecule type" value="Genomic_DNA"/>
</dbReference>
<dbReference type="InterPro" id="IPR008334">
    <property type="entry name" value="5'-Nucleotdase_C"/>
</dbReference>
<dbReference type="InterPro" id="IPR004843">
    <property type="entry name" value="Calcineurin-like_PHP"/>
</dbReference>
<dbReference type="Proteomes" id="UP000239210">
    <property type="component" value="Unassembled WGS sequence"/>
</dbReference>
<feature type="domain" description="5'-Nucleotidase C-terminal" evidence="4">
    <location>
        <begin position="412"/>
        <end position="569"/>
    </location>
</feature>
<comment type="caution">
    <text evidence="5">The sequence shown here is derived from an EMBL/GenBank/DDBJ whole genome shotgun (WGS) entry which is preliminary data.</text>
</comment>
<dbReference type="GO" id="GO:0008253">
    <property type="term" value="F:5'-nucleotidase activity"/>
    <property type="evidence" value="ECO:0007669"/>
    <property type="project" value="TreeGrafter"/>
</dbReference>
<keyword evidence="2" id="KW-0547">Nucleotide-binding</keyword>
<dbReference type="GO" id="GO:0009166">
    <property type="term" value="P:nucleotide catabolic process"/>
    <property type="evidence" value="ECO:0007669"/>
    <property type="project" value="InterPro"/>
</dbReference>
<protein>
    <submittedName>
        <fullName evidence="5">5'-nucleotidase</fullName>
    </submittedName>
</protein>
<name>A0A2T0U114_9ACTN</name>
<reference evidence="5 6" key="1">
    <citation type="submission" date="2018-03" db="EMBL/GenBank/DDBJ databases">
        <title>Genomic Encyclopedia of Archaeal and Bacterial Type Strains, Phase II (KMG-II): from individual species to whole genera.</title>
        <authorList>
            <person name="Goeker M."/>
        </authorList>
    </citation>
    <scope>NUCLEOTIDE SEQUENCE [LARGE SCALE GENOMIC DNA]</scope>
    <source>
        <strain evidence="5 6">DSM 45416</strain>
    </source>
</reference>
<organism evidence="5 6">
    <name type="scientific">Geodermatophilus tzadiensis</name>
    <dbReference type="NCBI Taxonomy" id="1137988"/>
    <lineage>
        <taxon>Bacteria</taxon>
        <taxon>Bacillati</taxon>
        <taxon>Actinomycetota</taxon>
        <taxon>Actinomycetes</taxon>
        <taxon>Geodermatophilales</taxon>
        <taxon>Geodermatophilaceae</taxon>
        <taxon>Geodermatophilus</taxon>
    </lineage>
</organism>
<dbReference type="RefSeq" id="WP_106274961.1">
    <property type="nucleotide sequence ID" value="NZ_PVTG01000001.1"/>
</dbReference>
<feature type="signal peptide" evidence="2">
    <location>
        <begin position="1"/>
        <end position="31"/>
    </location>
</feature>
<dbReference type="GO" id="GO:0030288">
    <property type="term" value="C:outer membrane-bounded periplasmic space"/>
    <property type="evidence" value="ECO:0007669"/>
    <property type="project" value="TreeGrafter"/>
</dbReference>
<dbReference type="PANTHER" id="PTHR11575">
    <property type="entry name" value="5'-NUCLEOTIDASE-RELATED"/>
    <property type="match status" value="1"/>
</dbReference>
<sequence>MRRTRSTLATAAALATTAGILAAPAAPAAQAAPGDGSGGLPVQLVAMNDFHGRISTQTGGDGELVTSPGPDGDYATAGDNVVEEVGGAANVATTLADLREDWGGPAENSLFVGAGDLVSASPFTSSVFEDEPTIEVLNALGLDLSAVGNHEFDRGQDELYRISGATDGQFSDDVEACEGITPGVDGCFGEGEHAFEGAQFPYLAANVTDTATGEPVLPPYEIVRTTGNRELGLIGVVTEDTENIVAAAGIAGLAFGDEAEAVNHYAAELQGEGVEAIVVVVHEGGTQGAGGGYDRCVGDMAGTPIGDINAAVDASVDVIVSAHTHVPYDCVLPDPAGEPRLVTQAGFYGKALTDIRFRLGSDGDVVRETATATNVPVRRTAADPAVQAIVGYWEARAAEAGDVPVGTQTADLDRAHRSGAPVRDSESSLGNLVADAQLAAVPGAQVAFMNPGGLRADIDCASGTPAGTITYAETFAVQPFSNTVNSVQLTGAGIEQVLEQQWATRSGSPSFLQLSVSGLTYSFDPRLPEGDRIDPATIRVGGQPLDLGASYTVVANSFLIEGGDSFGAFRTGRVPNATAVPGPNDVDAFNAHLDAQPGAVFPPALDRAVSLDPAQPFDDDLSGRGPCTV</sequence>
<evidence type="ECO:0000256" key="2">
    <source>
        <dbReference type="RuleBase" id="RU362119"/>
    </source>
</evidence>
<dbReference type="PROSITE" id="PS51318">
    <property type="entry name" value="TAT"/>
    <property type="match status" value="1"/>
</dbReference>
<dbReference type="PANTHER" id="PTHR11575:SF24">
    <property type="entry name" value="5'-NUCLEOTIDASE"/>
    <property type="match status" value="1"/>
</dbReference>
<gene>
    <name evidence="5" type="ORF">LY71_1015</name>
</gene>
<dbReference type="Pfam" id="PF00149">
    <property type="entry name" value="Metallophos"/>
    <property type="match status" value="1"/>
</dbReference>
<evidence type="ECO:0000256" key="1">
    <source>
        <dbReference type="ARBA" id="ARBA00022729"/>
    </source>
</evidence>
<keyword evidence="1 2" id="KW-0732">Signal</keyword>
<dbReference type="PRINTS" id="PR01607">
    <property type="entry name" value="APYRASEFAMLY"/>
</dbReference>
<keyword evidence="2" id="KW-0378">Hydrolase</keyword>
<comment type="similarity">
    <text evidence="2">Belongs to the 5'-nucleotidase family.</text>
</comment>
<dbReference type="InterPro" id="IPR029052">
    <property type="entry name" value="Metallo-depent_PP-like"/>
</dbReference>
<accession>A0A2T0U114</accession>
<feature type="domain" description="Calcineurin-like phosphoesterase" evidence="3">
    <location>
        <begin position="45"/>
        <end position="327"/>
    </location>
</feature>